<protein>
    <submittedName>
        <fullName evidence="1">Uncharacterized protein</fullName>
    </submittedName>
</protein>
<dbReference type="Proteomes" id="UP000799291">
    <property type="component" value="Unassembled WGS sequence"/>
</dbReference>
<organism evidence="1 2">
    <name type="scientific">Lentithecium fluviatile CBS 122367</name>
    <dbReference type="NCBI Taxonomy" id="1168545"/>
    <lineage>
        <taxon>Eukaryota</taxon>
        <taxon>Fungi</taxon>
        <taxon>Dikarya</taxon>
        <taxon>Ascomycota</taxon>
        <taxon>Pezizomycotina</taxon>
        <taxon>Dothideomycetes</taxon>
        <taxon>Pleosporomycetidae</taxon>
        <taxon>Pleosporales</taxon>
        <taxon>Massarineae</taxon>
        <taxon>Lentitheciaceae</taxon>
        <taxon>Lentithecium</taxon>
    </lineage>
</organism>
<dbReference type="EMBL" id="MU005570">
    <property type="protein sequence ID" value="KAF2691176.1"/>
    <property type="molecule type" value="Genomic_DNA"/>
</dbReference>
<keyword evidence="2" id="KW-1185">Reference proteome</keyword>
<sequence length="161" mass="18067">MPSRCPYWLRRASYPCSARTAWDPTEPTTHFEHQNSLRYLRQLILRERRPLRPVSLTPQCLFAPVPSQLRLDCLSTTSLRVYLRTVHRRGNSSGKSSRAAWRHPSATGTILYAVLCGHNPRLAATNKGMRLPSQAMTQPCSGSRSIAIAALKLDAASRNAR</sequence>
<dbReference type="AlphaFoldDB" id="A0A6G1JL14"/>
<accession>A0A6G1JL14</accession>
<proteinExistence type="predicted"/>
<reference evidence="1" key="1">
    <citation type="journal article" date="2020" name="Stud. Mycol.">
        <title>101 Dothideomycetes genomes: a test case for predicting lifestyles and emergence of pathogens.</title>
        <authorList>
            <person name="Haridas S."/>
            <person name="Albert R."/>
            <person name="Binder M."/>
            <person name="Bloem J."/>
            <person name="Labutti K."/>
            <person name="Salamov A."/>
            <person name="Andreopoulos B."/>
            <person name="Baker S."/>
            <person name="Barry K."/>
            <person name="Bills G."/>
            <person name="Bluhm B."/>
            <person name="Cannon C."/>
            <person name="Castanera R."/>
            <person name="Culley D."/>
            <person name="Daum C."/>
            <person name="Ezra D."/>
            <person name="Gonzalez J."/>
            <person name="Henrissat B."/>
            <person name="Kuo A."/>
            <person name="Liang C."/>
            <person name="Lipzen A."/>
            <person name="Lutzoni F."/>
            <person name="Magnuson J."/>
            <person name="Mondo S."/>
            <person name="Nolan M."/>
            <person name="Ohm R."/>
            <person name="Pangilinan J."/>
            <person name="Park H.-J."/>
            <person name="Ramirez L."/>
            <person name="Alfaro M."/>
            <person name="Sun H."/>
            <person name="Tritt A."/>
            <person name="Yoshinaga Y."/>
            <person name="Zwiers L.-H."/>
            <person name="Turgeon B."/>
            <person name="Goodwin S."/>
            <person name="Spatafora J."/>
            <person name="Crous P."/>
            <person name="Grigoriev I."/>
        </authorList>
    </citation>
    <scope>NUCLEOTIDE SEQUENCE</scope>
    <source>
        <strain evidence="1">CBS 122367</strain>
    </source>
</reference>
<evidence type="ECO:0000313" key="1">
    <source>
        <dbReference type="EMBL" id="KAF2691176.1"/>
    </source>
</evidence>
<gene>
    <name evidence="1" type="ORF">K458DRAFT_412490</name>
</gene>
<evidence type="ECO:0000313" key="2">
    <source>
        <dbReference type="Proteomes" id="UP000799291"/>
    </source>
</evidence>
<name>A0A6G1JL14_9PLEO</name>